<keyword evidence="3" id="KW-1185">Reference proteome</keyword>
<reference evidence="2" key="1">
    <citation type="submission" date="2021-01" db="EMBL/GenBank/DDBJ databases">
        <title>Metabolic potential, ecology and presence of endohyphal bacteria is reflected in genomic diversity of Mucoromycotina.</title>
        <authorList>
            <person name="Muszewska A."/>
            <person name="Okrasinska A."/>
            <person name="Steczkiewicz K."/>
            <person name="Drgas O."/>
            <person name="Orlowska M."/>
            <person name="Perlinska-Lenart U."/>
            <person name="Aleksandrzak-Piekarczyk T."/>
            <person name="Szatraj K."/>
            <person name="Zielenkiewicz U."/>
            <person name="Pilsyk S."/>
            <person name="Malc E."/>
            <person name="Mieczkowski P."/>
            <person name="Kruszewska J.S."/>
            <person name="Biernat P."/>
            <person name="Pawlowska J."/>
        </authorList>
    </citation>
    <scope>NUCLEOTIDE SEQUENCE</scope>
    <source>
        <strain evidence="2">WA0000018081</strain>
    </source>
</reference>
<keyword evidence="1" id="KW-0732">Signal</keyword>
<dbReference type="PANTHER" id="PTHR38123:SF1">
    <property type="entry name" value="HYDROPHOBIC SURFACE BINDING PROTEIN"/>
    <property type="match status" value="1"/>
</dbReference>
<proteinExistence type="predicted"/>
<organism evidence="2 3">
    <name type="scientific">Thamnidium elegans</name>
    <dbReference type="NCBI Taxonomy" id="101142"/>
    <lineage>
        <taxon>Eukaryota</taxon>
        <taxon>Fungi</taxon>
        <taxon>Fungi incertae sedis</taxon>
        <taxon>Mucoromycota</taxon>
        <taxon>Mucoromycotina</taxon>
        <taxon>Mucoromycetes</taxon>
        <taxon>Mucorales</taxon>
        <taxon>Mucorineae</taxon>
        <taxon>Mucoraceae</taxon>
        <taxon>Thamnidium</taxon>
    </lineage>
</organism>
<accession>A0A8H7W3P7</accession>
<evidence type="ECO:0000256" key="1">
    <source>
        <dbReference type="SAM" id="SignalP"/>
    </source>
</evidence>
<comment type="caution">
    <text evidence="2">The sequence shown here is derived from an EMBL/GenBank/DDBJ whole genome shotgun (WGS) entry which is preliminary data.</text>
</comment>
<evidence type="ECO:0000313" key="3">
    <source>
        <dbReference type="Proteomes" id="UP000613177"/>
    </source>
</evidence>
<dbReference type="InterPro" id="IPR021054">
    <property type="entry name" value="Cell_wall_mannoprotein_1"/>
</dbReference>
<evidence type="ECO:0000313" key="2">
    <source>
        <dbReference type="EMBL" id="KAG2237414.1"/>
    </source>
</evidence>
<name>A0A8H7W3P7_9FUNG</name>
<dbReference type="Proteomes" id="UP000613177">
    <property type="component" value="Unassembled WGS sequence"/>
</dbReference>
<dbReference type="EMBL" id="JAEPRE010000006">
    <property type="protein sequence ID" value="KAG2237414.1"/>
    <property type="molecule type" value="Genomic_DNA"/>
</dbReference>
<gene>
    <name evidence="2" type="ORF">INT48_009542</name>
</gene>
<dbReference type="PANTHER" id="PTHR38123">
    <property type="entry name" value="CELL WALL SERINE-THREONINE-RICH GALACTOMANNOPROTEIN MP1 (AFU_ORTHOLOGUE AFUA_4G03240)"/>
    <property type="match status" value="1"/>
</dbReference>
<sequence length="372" mass="40328">MRFTSLLATAACVLSVNAASLTKRAISDQVQLCRNDIDAISVQIKNITDLVTDSYDGARDIHMRKQLLEAALEKAGDGCCTAIGKITDEEADAMLIIVTPVIPQATSVLDLLVAKKSEIYPVFIAAAIARTDLKKLNEQTVTLYTCIHDIGFEQHPTYIPTINKFIYQLDNSFAISRAAYDKPAFEKPSAFALSVNSAALDRRSVSVPVQFCIDSINTVSFQIDVVTASLENFVASAGYPGVLALNNQAQTLETNLKKAVNDCCIYTGTVTVEEVDAVLSTSSSVIPNAVAALALVKSKKSQFNQVRLSINIVKTSLANLNTETSKLYNCMLSVATAQHFSYLQIIHEYIFQLDVAFADARGAYATTSTVEL</sequence>
<dbReference type="GO" id="GO:0005576">
    <property type="term" value="C:extracellular region"/>
    <property type="evidence" value="ECO:0007669"/>
    <property type="project" value="TreeGrafter"/>
</dbReference>
<dbReference type="Pfam" id="PF12296">
    <property type="entry name" value="HsbA"/>
    <property type="match status" value="2"/>
</dbReference>
<feature type="chain" id="PRO_5034857169" evidence="1">
    <location>
        <begin position="19"/>
        <end position="372"/>
    </location>
</feature>
<protein>
    <submittedName>
        <fullName evidence="2">Uncharacterized protein</fullName>
    </submittedName>
</protein>
<feature type="signal peptide" evidence="1">
    <location>
        <begin position="1"/>
        <end position="18"/>
    </location>
</feature>
<dbReference type="AlphaFoldDB" id="A0A8H7W3P7"/>